<dbReference type="Pfam" id="PF13519">
    <property type="entry name" value="VWA_2"/>
    <property type="match status" value="1"/>
</dbReference>
<feature type="domain" description="VWFA" evidence="2">
    <location>
        <begin position="44"/>
        <end position="223"/>
    </location>
</feature>
<feature type="signal peptide" evidence="1">
    <location>
        <begin position="1"/>
        <end position="37"/>
    </location>
</feature>
<dbReference type="InterPro" id="IPR002035">
    <property type="entry name" value="VWF_A"/>
</dbReference>
<sequence length="849" mass="89768">MVNKAVQMGRESPMRVFIAFISVILSAVLAIAMPAAAQDTSEDRTILILDGSGSMWGQIEGEAKITIAKSVLAELLAELPEERQLGLMAYGHRREGDCTDIEQLAEIGSAHEAIAAQVQKLSPKGKTPMAESIRQAADILEYKERKATVILVSDGIETCDPDPCGAAAELEQSGYDFTVNVIGFDVTEENDQAQLKCLAENTGGTFYSAADAGELGEALEEAVVTEPEVVTVTKVRLRATELEGGLVIEEGLSWSVTDADGNEVYSSEGEGVVDIEIDPGTYDVVVERPSDGLKGEQKGVKIAQNTGKTVTIALNFEVTASVRAEPAAEGMAGTNVLVHWTGPDRRGDYINISQKGADNGRYLSYRYASQGNPSELRLPVEPGDYEIRYTLGRPIRTLASIDYKVLPAEATIEAVSEAIAGEDVSVAFTGPEAGSGDWITIAKPDAPAGKYLGYAYVSKGSPVLLRMPLEAGEYELRYIQGGKKVLARQPITVVVAEATIEAVSEAIAGEDVSVAFTGPEAGSGDYITVAEPDAPAGKYLGYAYVSKGSPVLLRMPLEAGEYELRYIQGGKKVLARQPITVGLADATLVAASEAISGEDVSVTFTGPEAGSGDYITVAEPGSPAGKYLGYAYVSKGSPVLLRMPLDAGEYELRYVQGGKKVIASQPITVVAATATLTAVEEAIAGENVSITFTGPKAGSGDYITIAEPGSPARDYVGYAYVSKGSPLLLRMPFEEGDYELRYLQGNKKVLTSQPMKVLAASATVTPPERAVAGEVSSVVFTGPQPSPGSYVVVAEPGSPVKKYVAYGNITSGSPTNIRMPKDPGEYELRYLHGGVKILASAPMTVYPKE</sequence>
<feature type="chain" id="PRO_5017034762" evidence="1">
    <location>
        <begin position="38"/>
        <end position="849"/>
    </location>
</feature>
<dbReference type="SUPFAM" id="SSF53300">
    <property type="entry name" value="vWA-like"/>
    <property type="match status" value="1"/>
</dbReference>
<dbReference type="SMART" id="SM00327">
    <property type="entry name" value="VWA"/>
    <property type="match status" value="1"/>
</dbReference>
<protein>
    <submittedName>
        <fullName evidence="3">VWA domain-containing protein</fullName>
    </submittedName>
</protein>
<comment type="caution">
    <text evidence="3">The sequence shown here is derived from an EMBL/GenBank/DDBJ whole genome shotgun (WGS) entry which is preliminary data.</text>
</comment>
<dbReference type="AlphaFoldDB" id="A0A371RGA7"/>
<name>A0A371RGA7_9PROT</name>
<dbReference type="PROSITE" id="PS50234">
    <property type="entry name" value="VWFA"/>
    <property type="match status" value="1"/>
</dbReference>
<dbReference type="EMBL" id="QUQO01000001">
    <property type="protein sequence ID" value="RFB04466.1"/>
    <property type="molecule type" value="Genomic_DNA"/>
</dbReference>
<keyword evidence="4" id="KW-1185">Reference proteome</keyword>
<dbReference type="Gene3D" id="3.40.50.410">
    <property type="entry name" value="von Willebrand factor, type A domain"/>
    <property type="match status" value="1"/>
</dbReference>
<dbReference type="Proteomes" id="UP000264589">
    <property type="component" value="Unassembled WGS sequence"/>
</dbReference>
<keyword evidence="1" id="KW-0732">Signal</keyword>
<evidence type="ECO:0000313" key="3">
    <source>
        <dbReference type="EMBL" id="RFB04466.1"/>
    </source>
</evidence>
<reference evidence="3 4" key="1">
    <citation type="submission" date="2018-08" db="EMBL/GenBank/DDBJ databases">
        <title>Parvularcula sp. SM1705, isolated from surface water of the South Sea China.</title>
        <authorList>
            <person name="Sun L."/>
        </authorList>
    </citation>
    <scope>NUCLEOTIDE SEQUENCE [LARGE SCALE GENOMIC DNA]</scope>
    <source>
        <strain evidence="3 4">SM1705</strain>
    </source>
</reference>
<dbReference type="InterPro" id="IPR036465">
    <property type="entry name" value="vWFA_dom_sf"/>
</dbReference>
<dbReference type="InParanoid" id="A0A371RGA7"/>
<gene>
    <name evidence="3" type="ORF">DX908_03705</name>
</gene>
<proteinExistence type="predicted"/>
<evidence type="ECO:0000259" key="2">
    <source>
        <dbReference type="PROSITE" id="PS50234"/>
    </source>
</evidence>
<evidence type="ECO:0000313" key="4">
    <source>
        <dbReference type="Proteomes" id="UP000264589"/>
    </source>
</evidence>
<accession>A0A371RGA7</accession>
<organism evidence="3 4">
    <name type="scientific">Parvularcula marina</name>
    <dbReference type="NCBI Taxonomy" id="2292771"/>
    <lineage>
        <taxon>Bacteria</taxon>
        <taxon>Pseudomonadati</taxon>
        <taxon>Pseudomonadota</taxon>
        <taxon>Alphaproteobacteria</taxon>
        <taxon>Parvularculales</taxon>
        <taxon>Parvularculaceae</taxon>
        <taxon>Parvularcula</taxon>
    </lineage>
</organism>
<evidence type="ECO:0000256" key="1">
    <source>
        <dbReference type="SAM" id="SignalP"/>
    </source>
</evidence>